<evidence type="ECO:0000256" key="3">
    <source>
        <dbReference type="ARBA" id="ARBA00022755"/>
    </source>
</evidence>
<dbReference type="GO" id="GO:0006164">
    <property type="term" value="P:purine nucleotide biosynthetic process"/>
    <property type="evidence" value="ECO:0007669"/>
    <property type="project" value="UniProtKB-KW"/>
</dbReference>
<gene>
    <name evidence="5" type="ORF">S03H2_03959</name>
</gene>
<dbReference type="InterPro" id="IPR036604">
    <property type="entry name" value="PurS-like_sf"/>
</dbReference>
<dbReference type="EMBL" id="BARU01001520">
    <property type="protein sequence ID" value="GAH31271.1"/>
    <property type="molecule type" value="Genomic_DNA"/>
</dbReference>
<evidence type="ECO:0000256" key="2">
    <source>
        <dbReference type="ARBA" id="ARBA00022741"/>
    </source>
</evidence>
<proteinExistence type="predicted"/>
<dbReference type="Pfam" id="PF02700">
    <property type="entry name" value="PurS"/>
    <property type="match status" value="1"/>
</dbReference>
<keyword evidence="1" id="KW-0436">Ligase</keyword>
<evidence type="ECO:0008006" key="6">
    <source>
        <dbReference type="Google" id="ProtNLM"/>
    </source>
</evidence>
<dbReference type="GO" id="GO:0005524">
    <property type="term" value="F:ATP binding"/>
    <property type="evidence" value="ECO:0007669"/>
    <property type="project" value="UniProtKB-KW"/>
</dbReference>
<sequence length="113" mass="12209">MREKVWRIEVATREGLIDPAGEAITSDIADLGLTGVRSVRFVRVFFVKTGESAAKVRKIATELLSDPICDVSAVGRHVLKAARDVSVVEVVRKPGVMDPVEASTLKGIAEMGY</sequence>
<organism evidence="5">
    <name type="scientific">marine sediment metagenome</name>
    <dbReference type="NCBI Taxonomy" id="412755"/>
    <lineage>
        <taxon>unclassified sequences</taxon>
        <taxon>metagenomes</taxon>
        <taxon>ecological metagenomes</taxon>
    </lineage>
</organism>
<reference evidence="5" key="1">
    <citation type="journal article" date="2014" name="Front. Microbiol.">
        <title>High frequency of phylogenetically diverse reductive dehalogenase-homologous genes in deep subseafloor sedimentary metagenomes.</title>
        <authorList>
            <person name="Kawai M."/>
            <person name="Futagami T."/>
            <person name="Toyoda A."/>
            <person name="Takaki Y."/>
            <person name="Nishi S."/>
            <person name="Hori S."/>
            <person name="Arai W."/>
            <person name="Tsubouchi T."/>
            <person name="Morono Y."/>
            <person name="Uchiyama I."/>
            <person name="Ito T."/>
            <person name="Fujiyama A."/>
            <person name="Inagaki F."/>
            <person name="Takami H."/>
        </authorList>
    </citation>
    <scope>NUCLEOTIDE SEQUENCE</scope>
    <source>
        <strain evidence="5">Expedition CK06-06</strain>
    </source>
</reference>
<protein>
    <recommendedName>
        <fullName evidence="6">Phosphoribosylformylglycinamidine synthase, purS protein</fullName>
    </recommendedName>
</protein>
<dbReference type="Gene3D" id="3.30.1280.10">
    <property type="entry name" value="Phosphoribosylformylglycinamidine synthase subunit PurS"/>
    <property type="match status" value="1"/>
</dbReference>
<evidence type="ECO:0000256" key="4">
    <source>
        <dbReference type="ARBA" id="ARBA00022840"/>
    </source>
</evidence>
<keyword evidence="4" id="KW-0067">ATP-binding</keyword>
<name>X1ED94_9ZZZZ</name>
<comment type="caution">
    <text evidence="5">The sequence shown here is derived from an EMBL/GenBank/DDBJ whole genome shotgun (WGS) entry which is preliminary data.</text>
</comment>
<feature type="non-terminal residue" evidence="5">
    <location>
        <position position="113"/>
    </location>
</feature>
<dbReference type="GO" id="GO:0016874">
    <property type="term" value="F:ligase activity"/>
    <property type="evidence" value="ECO:0007669"/>
    <property type="project" value="UniProtKB-KW"/>
</dbReference>
<dbReference type="InterPro" id="IPR003850">
    <property type="entry name" value="PurS"/>
</dbReference>
<dbReference type="SUPFAM" id="SSF82697">
    <property type="entry name" value="PurS-like"/>
    <property type="match status" value="1"/>
</dbReference>
<keyword evidence="3" id="KW-0658">Purine biosynthesis</keyword>
<accession>X1ED94</accession>
<evidence type="ECO:0000313" key="5">
    <source>
        <dbReference type="EMBL" id="GAH31271.1"/>
    </source>
</evidence>
<evidence type="ECO:0000256" key="1">
    <source>
        <dbReference type="ARBA" id="ARBA00022598"/>
    </source>
</evidence>
<keyword evidence="2" id="KW-0547">Nucleotide-binding</keyword>
<dbReference type="AlphaFoldDB" id="X1ED94"/>